<reference evidence="9" key="1">
    <citation type="submission" date="2016-11" db="UniProtKB">
        <authorList>
            <consortium name="WormBaseParasite"/>
        </authorList>
    </citation>
    <scope>IDENTIFICATION</scope>
</reference>
<keyword evidence="3 6" id="KW-1133">Transmembrane helix</keyword>
<dbReference type="eggNOG" id="KOG0255">
    <property type="taxonomic scope" value="Eukaryota"/>
</dbReference>
<comment type="subcellular location">
    <subcellularLocation>
        <location evidence="1">Membrane</location>
        <topology evidence="1">Multi-pass membrane protein</topology>
    </subcellularLocation>
</comment>
<feature type="region of interest" description="Disordered" evidence="5">
    <location>
        <begin position="519"/>
        <end position="544"/>
    </location>
</feature>
<keyword evidence="8" id="KW-1185">Reference proteome</keyword>
<feature type="transmembrane region" description="Helical" evidence="6">
    <location>
        <begin position="162"/>
        <end position="181"/>
    </location>
</feature>
<feature type="transmembrane region" description="Helical" evidence="6">
    <location>
        <begin position="187"/>
        <end position="208"/>
    </location>
</feature>
<feature type="transmembrane region" description="Helical" evidence="6">
    <location>
        <begin position="429"/>
        <end position="449"/>
    </location>
</feature>
<feature type="transmembrane region" description="Helical" evidence="6">
    <location>
        <begin position="37"/>
        <end position="58"/>
    </location>
</feature>
<dbReference type="GO" id="GO:0022857">
    <property type="term" value="F:transmembrane transporter activity"/>
    <property type="evidence" value="ECO:0007669"/>
    <property type="project" value="InterPro"/>
</dbReference>
<dbReference type="AlphaFoldDB" id="A0A1I7UVK7"/>
<evidence type="ECO:0000313" key="9">
    <source>
        <dbReference type="WBParaSite" id="Csp11.Scaffold630.g19787.t1"/>
    </source>
</evidence>
<feature type="transmembrane region" description="Helical" evidence="6">
    <location>
        <begin position="247"/>
        <end position="267"/>
    </location>
</feature>
<evidence type="ECO:0000256" key="5">
    <source>
        <dbReference type="SAM" id="MobiDB-lite"/>
    </source>
</evidence>
<dbReference type="GO" id="GO:0016020">
    <property type="term" value="C:membrane"/>
    <property type="evidence" value="ECO:0007669"/>
    <property type="project" value="UniProtKB-SubCell"/>
</dbReference>
<dbReference type="STRING" id="1561998.A0A1I7UVK7"/>
<evidence type="ECO:0000256" key="3">
    <source>
        <dbReference type="ARBA" id="ARBA00022989"/>
    </source>
</evidence>
<keyword evidence="2 6" id="KW-0812">Transmembrane</keyword>
<evidence type="ECO:0000259" key="7">
    <source>
        <dbReference type="PROSITE" id="PS50850"/>
    </source>
</evidence>
<sequence>MASTATLSLGPNQENEVQLLPPKEEKTLDNFMKLGRYCWLILLFSEFMLLSGAGNTLYMMYAGAYPKLVSCEGPDIFIKDICKSSYDFHNPPNCTLTAKYDFYSINVDVSSKTSLFLFQYVFEYGHFCGEGAWVKTSISVQMVGVLIGSVMSGAVADRYGRLKVLSVCFFMVSSLSILNTFAKDLVYFTIVRTLLSVFKGGLLSTYGVYKMEHVPRQHRFWIATMISWAPNYMLLSLVAWLCHDWITYQYAIFALSMPGALIFCKFVQESPRWLIQAGRIDDARRVLKRIMEVDGNTSDHSWSEIEEMLQTEQKRQAERTQKRKNYDFRHLFWNRYMASVTMIMWLGMFSTSFTNYGFVFNIEKLSGSLYINALLMGSLRWILNIVFGLADLKFKKLGRKHIHLISKLTITVCVFSIFVTYYFEYDEDYSFIIRVATLLASATASQVFITKSMVLMEFYPTVVRNSAVSFKSSASRIGTILGPQLFILCPYKSLPYAVLTGMCLFDAIAFQLQLPETKGKPLPEQMPERQKNGRTALPTTDPGH</sequence>
<dbReference type="PROSITE" id="PS50850">
    <property type="entry name" value="MFS"/>
    <property type="match status" value="1"/>
</dbReference>
<accession>A0A1I7UVK7</accession>
<organism evidence="8 9">
    <name type="scientific">Caenorhabditis tropicalis</name>
    <dbReference type="NCBI Taxonomy" id="1561998"/>
    <lineage>
        <taxon>Eukaryota</taxon>
        <taxon>Metazoa</taxon>
        <taxon>Ecdysozoa</taxon>
        <taxon>Nematoda</taxon>
        <taxon>Chromadorea</taxon>
        <taxon>Rhabditida</taxon>
        <taxon>Rhabditina</taxon>
        <taxon>Rhabditomorpha</taxon>
        <taxon>Rhabditoidea</taxon>
        <taxon>Rhabditidae</taxon>
        <taxon>Peloderinae</taxon>
        <taxon>Caenorhabditis</taxon>
    </lineage>
</organism>
<feature type="transmembrane region" description="Helical" evidence="6">
    <location>
        <begin position="369"/>
        <end position="392"/>
    </location>
</feature>
<feature type="transmembrane region" description="Helical" evidence="6">
    <location>
        <begin position="332"/>
        <end position="349"/>
    </location>
</feature>
<feature type="compositionally biased region" description="Basic and acidic residues" evidence="5">
    <location>
        <begin position="519"/>
        <end position="531"/>
    </location>
</feature>
<dbReference type="Gene3D" id="1.20.1250.20">
    <property type="entry name" value="MFS general substrate transporter like domains"/>
    <property type="match status" value="1"/>
</dbReference>
<dbReference type="PANTHER" id="PTHR24064">
    <property type="entry name" value="SOLUTE CARRIER FAMILY 22 MEMBER"/>
    <property type="match status" value="1"/>
</dbReference>
<dbReference type="SUPFAM" id="SSF103473">
    <property type="entry name" value="MFS general substrate transporter"/>
    <property type="match status" value="1"/>
</dbReference>
<name>A0A1I7UVK7_9PELO</name>
<evidence type="ECO:0000256" key="2">
    <source>
        <dbReference type="ARBA" id="ARBA00022692"/>
    </source>
</evidence>
<feature type="transmembrane region" description="Helical" evidence="6">
    <location>
        <begin position="404"/>
        <end position="423"/>
    </location>
</feature>
<dbReference type="Proteomes" id="UP000095282">
    <property type="component" value="Unplaced"/>
</dbReference>
<evidence type="ECO:0000313" key="8">
    <source>
        <dbReference type="Proteomes" id="UP000095282"/>
    </source>
</evidence>
<dbReference type="Pfam" id="PF00083">
    <property type="entry name" value="Sugar_tr"/>
    <property type="match status" value="1"/>
</dbReference>
<feature type="transmembrane region" description="Helical" evidence="6">
    <location>
        <begin position="138"/>
        <end position="155"/>
    </location>
</feature>
<feature type="domain" description="Major facilitator superfamily (MFS) profile" evidence="7">
    <location>
        <begin position="94"/>
        <end position="518"/>
    </location>
</feature>
<protein>
    <submittedName>
        <fullName evidence="9">MFS domain-containing protein</fullName>
    </submittedName>
</protein>
<proteinExistence type="predicted"/>
<feature type="transmembrane region" description="Helical" evidence="6">
    <location>
        <begin position="220"/>
        <end position="241"/>
    </location>
</feature>
<dbReference type="InterPro" id="IPR005828">
    <property type="entry name" value="MFS_sugar_transport-like"/>
</dbReference>
<dbReference type="WBParaSite" id="Csp11.Scaffold630.g19787.t1">
    <property type="protein sequence ID" value="Csp11.Scaffold630.g19787.t1"/>
    <property type="gene ID" value="Csp11.Scaffold630.g19787"/>
</dbReference>
<dbReference type="InterPro" id="IPR020846">
    <property type="entry name" value="MFS_dom"/>
</dbReference>
<evidence type="ECO:0000256" key="6">
    <source>
        <dbReference type="SAM" id="Phobius"/>
    </source>
</evidence>
<keyword evidence="4 6" id="KW-0472">Membrane</keyword>
<evidence type="ECO:0000256" key="4">
    <source>
        <dbReference type="ARBA" id="ARBA00023136"/>
    </source>
</evidence>
<evidence type="ECO:0000256" key="1">
    <source>
        <dbReference type="ARBA" id="ARBA00004141"/>
    </source>
</evidence>
<dbReference type="InterPro" id="IPR036259">
    <property type="entry name" value="MFS_trans_sf"/>
</dbReference>